<dbReference type="InterPro" id="IPR013759">
    <property type="entry name" value="Topo_IIA_B_C"/>
</dbReference>
<evidence type="ECO:0000256" key="17">
    <source>
        <dbReference type="SAM" id="MobiDB-lite"/>
    </source>
</evidence>
<dbReference type="InterPro" id="IPR013506">
    <property type="entry name" value="Topo_IIA_bsu_dom2"/>
</dbReference>
<comment type="cofactor">
    <cofactor evidence="3">
        <name>Mg(2+)</name>
        <dbReference type="ChEBI" id="CHEBI:18420"/>
    </cofactor>
</comment>
<feature type="domain" description="Toprim" evidence="18">
    <location>
        <begin position="1106"/>
        <end position="1220"/>
    </location>
</feature>
<dbReference type="InterPro" id="IPR002205">
    <property type="entry name" value="Topo_IIA_dom_A"/>
</dbReference>
<dbReference type="GO" id="GO:0000712">
    <property type="term" value="P:resolution of meiotic recombination intermediates"/>
    <property type="evidence" value="ECO:0007669"/>
    <property type="project" value="TreeGrafter"/>
</dbReference>
<dbReference type="SUPFAM" id="SSF51735">
    <property type="entry name" value="NAD(P)-binding Rossmann-fold domains"/>
    <property type="match status" value="1"/>
</dbReference>
<comment type="catalytic activity">
    <reaction evidence="1 16">
        <text>ATP-dependent breakage, passage and rejoining of double-stranded DNA.</text>
        <dbReference type="EC" id="5.6.2.2"/>
    </reaction>
</comment>
<evidence type="ECO:0000256" key="2">
    <source>
        <dbReference type="ARBA" id="ARBA00001913"/>
    </source>
</evidence>
<dbReference type="FunFam" id="3.30.1360.40:FF:000003">
    <property type="entry name" value="DNA topoisomerase 2"/>
    <property type="match status" value="1"/>
</dbReference>
<dbReference type="FunFam" id="3.40.50.670:FF:000001">
    <property type="entry name" value="DNA topoisomerase 2"/>
    <property type="match status" value="2"/>
</dbReference>
<dbReference type="InterPro" id="IPR014721">
    <property type="entry name" value="Ribsml_uS5_D2-typ_fold_subgr"/>
</dbReference>
<feature type="active site" description="O-(5'-phospho-DNA)-tyrosine intermediate" evidence="16">
    <location>
        <position position="1422"/>
    </location>
</feature>
<feature type="compositionally biased region" description="Basic and acidic residues" evidence="17">
    <location>
        <begin position="1993"/>
        <end position="2010"/>
    </location>
</feature>
<dbReference type="InterPro" id="IPR034157">
    <property type="entry name" value="TOPRIM_TopoII"/>
</dbReference>
<dbReference type="InterPro" id="IPR006171">
    <property type="entry name" value="TOPRIM_dom"/>
</dbReference>
<dbReference type="PRINTS" id="PR00418">
    <property type="entry name" value="TPI2FAMILY"/>
</dbReference>
<dbReference type="Gene3D" id="3.30.565.10">
    <property type="entry name" value="Histidine kinase-like ATPase, C-terminal domain"/>
    <property type="match status" value="1"/>
</dbReference>
<evidence type="ECO:0000256" key="6">
    <source>
        <dbReference type="ARBA" id="ARBA00019635"/>
    </source>
</evidence>
<dbReference type="PANTHER" id="PTHR10169:SF38">
    <property type="entry name" value="DNA TOPOISOMERASE 2"/>
    <property type="match status" value="1"/>
</dbReference>
<dbReference type="InterPro" id="IPR036890">
    <property type="entry name" value="HATPase_C_sf"/>
</dbReference>
<gene>
    <name evidence="20" type="primary">TOP2_2</name>
    <name evidence="20" type="ORF">HK099_006007</name>
</gene>
<evidence type="ECO:0000259" key="19">
    <source>
        <dbReference type="PROSITE" id="PS52040"/>
    </source>
</evidence>
<comment type="function">
    <text evidence="15">Control of topological states of DNA by transient breakage and subsequent rejoining of DNA strands. Topoisomerase II makes double-strand breaks.</text>
</comment>
<dbReference type="EMBL" id="JADGJW010000497">
    <property type="protein sequence ID" value="KAJ3216127.1"/>
    <property type="molecule type" value="Genomic_DNA"/>
</dbReference>
<evidence type="ECO:0000256" key="4">
    <source>
        <dbReference type="ARBA" id="ARBA00011080"/>
    </source>
</evidence>
<dbReference type="InterPro" id="IPR001154">
    <property type="entry name" value="TopoII_euk"/>
</dbReference>
<feature type="region of interest" description="Disordered" evidence="17">
    <location>
        <begin position="1979"/>
        <end position="2018"/>
    </location>
</feature>
<dbReference type="Gene3D" id="3.40.50.720">
    <property type="entry name" value="NAD(P)-binding Rossmann-like Domain"/>
    <property type="match status" value="1"/>
</dbReference>
<sequence length="2503" mass="286993">MLPLEILLQILDDDNLTRYDLFQFTLVNKVVNSVATRVLYNKLTLGFEFSQKKCCKRNSAASMLSLIQCLTLKYSFQKHNFSWDKFRVSKLTFDDCDIDRHERDQFLRLVPSLFKFLNFKFVTTFEWGPKATGISIFSLTAILKEFKYLKNLSLCNVEYNRKFNVTEELRVIFDNLVSLKVFTDKRTSQLSVFLLKLPLSKVKVLRIPVQNFTDFGKLAKYLENLTHLEMVNYHQCSSRDEELALVLSKAQNLSTFVYNSTRNFDVFLLKTLEMHSNLKSINFGNICLRKWRSFHKTLKDYFCSAKNLNFLQVKFLYDVLKEGDLKIFRYLQMLKELVIETTRNPYTETRLSITDHAINNLFLKLQTLQYFKFSDTYEMNRNKISIGRVTAFELCALGGSVIIAGRRKELLLKTKDEFQKLSLPGTIEVVVMNIRDKLSVDNGIIEILKKYKKIDCLVNNAGGQFASPAANISEKGWKAVIDTNLNGTWIVTRAVYDKYMQENGGCIVNVIAEMFQGFPMMSHTGAARAAVENLSKSLAVEWGSSKIRINNVAPGKIIGNGVNNYPKHIQKEFFLSSWENPSGRLGTESEVASAIVYLLSPAASYITGATLRVDGGSSLAKGVLPGIFNENIKFSAYNTLPAEINAELKGELKVVWDSYFEGEQKENQNKILKSNLKKTQLEHILLRPDTYIGSIEAQDALMWIEKDGMLSQKNISFCPGLYKIFDEILSNASDNKIRDPSMTTIKVTIDDFKISVYNDGKGIPIQIHKDHQIYVPEMIFANLLTSSNYDDNDKKIVGGRNVINVINIKGYGAKLCNIFSKKFIVETSSEEDQLQFKQVFKDNMSKKDEPILKKNDGKDFTKITFYPDLKRFNLKLMDEDFCSVLSKRVYDIAGTTRGVKVYLNGKLIKIKSFLDYVKLYIKSSEAENSVEERDGNKRFFSTQKNERWEVICVQSDGQFQQVSFVNSICTIKGGTHVNYVVDQITSSLLESMKKQTKDLAAIKPFNIKSQLWIFVNSLIENPSFDSQTKETMTLKPSKFGSTINISEDFVKKLIQKTNIVTNLMQLVKNKEEKLMKKTDGTKRSRLSGISKLDDANLAGTKMAKDCTLILTEGDSAKALAVCGLSVVGRDKFGVFPLRGKMLNVRDANTEKIMNNEEISNIKKILGLQHKKVYNSVESLRYGHVMIMTDQDHDGSHIKGLILNLFDHFWPSLLKIPGFILQFITPIVKVTKKGASTNNREISFFTITEYENWRERNITTINSWNIKYYKGLGTSTSSDAKKYFQNMERHVRPFESLAEDDRNCLEMAFGKKKANERKVWLENYQAGIYLNNLAEEIKVKDFVNKELILHSMADNVRSIPNVAQLAGYVSEHSAYHHGETSLAQTMINLAFTHVGSNNINLLEPLGQFGTRLQGGKDHAAPRYIFTRLSTLARKIFNPSDNNILNYKNEEGLNIEPDFYVPILPMVLINGSDGIGTGWSTFTFNYNPKEIVENLLRKLNGEEFVSMKPWYRGFTGNIEDLGGGKYTTTGVYEVKNETTLEITELPIGTWTQSYKEFLEELVQGSEKSPAFIKDYKEYHTETKVHFVISMAAENLKNLQEEPQGIIKKFKLQNLKSLTNMVLFDKDEKLKKFSSVFEILQDYFEFRLNFYKKRKQFLEKTLADELLKLENKCRFLGEIINGELKLENKKKDIIIEMLQKAKYVEFGSKLNGDEIAQSDENIENENEESKSGNYNYLLSMPIWSITHEKFEKLLKEKEIKKKELETLQSLSESTIWQNELRDFLQEWEEQEAEIKNSNSVVMKKSRGLNLNLRKRKKQDAFSDDDFESKSEIKFNVKKPRYSDTVEAVENLTKKKPLTENKAPAKNSTIDKFFKKKEKNAVQTINDSESAEDKNSESDYEKMDIELEKNSKNTNFFLKLIKTDYSILKVEMPSNKRTSSRRASTLKAMKKISEQNLMTDFQNNADENETIMSDNNVNEIIKNASDEDDVSTEDESDSQKNAKKDFTIKKEPKPKSKRVRRFLVPTGENLDFSSEDAEQSPFFKPLSRSAVEKLKNNEADDQKMKTIKKEEEADVTENKQLNTSNKKKKTTIDDFFGNSENVGTKSRNLRRSVDKNKKIYKASDSDESNVEGELKIFTPKKIAKEHSSDSDSDFAGKKITKLDKDKSYNKTRVSTRRSSKQIKNVLNCTESEEYDSVGMEDNVAVDKNNLDEELSDKEFHHSPKKLLTKDCNEEIKTKKLNDDSDSILVFFTFKLVLEVRHFFQNFNQQEFLKSKSLHDYMFGGLRGIITQFVGENGQTYRLMVDVSWDFEFSAINNIITYTNYPFSQYYQKFVVDIGGFDGLLASDSYNFFFLGWSGVIIEPFSESFNLIVANLKKFISRGQNIHMVKAAIGSEEGETLLYINTINPTENSLKRTRVDEKSSLTEKVQVRPIVNVLREKNVPKNFGVLSIDIEGYSPVQVMEDVLNGGYQPAFIIIEDGGNPPNGYELVIGDFRYNKIYKRIHHDS</sequence>
<dbReference type="CDD" id="cd03481">
    <property type="entry name" value="TopoIIA_Trans_ScTopoIIA"/>
    <property type="match status" value="1"/>
</dbReference>
<dbReference type="GO" id="GO:0005634">
    <property type="term" value="C:nucleus"/>
    <property type="evidence" value="ECO:0007669"/>
    <property type="project" value="TreeGrafter"/>
</dbReference>
<dbReference type="InterPro" id="IPR013760">
    <property type="entry name" value="Topo_IIA-like_dom_sf"/>
</dbReference>
<dbReference type="Gene3D" id="1.10.268.10">
    <property type="entry name" value="Topoisomerase, domain 3"/>
    <property type="match status" value="1"/>
</dbReference>
<dbReference type="Gene3D" id="3.40.50.670">
    <property type="match status" value="1"/>
</dbReference>
<dbReference type="SUPFAM" id="SSF56719">
    <property type="entry name" value="Type II DNA topoisomerase"/>
    <property type="match status" value="1"/>
</dbReference>
<evidence type="ECO:0000256" key="9">
    <source>
        <dbReference type="ARBA" id="ARBA00022840"/>
    </source>
</evidence>
<evidence type="ECO:0000313" key="20">
    <source>
        <dbReference type="EMBL" id="KAJ3216127.1"/>
    </source>
</evidence>
<evidence type="ECO:0000256" key="5">
    <source>
        <dbReference type="ARBA" id="ARBA00012895"/>
    </source>
</evidence>
<keyword evidence="12 16" id="KW-0238">DNA-binding</keyword>
<feature type="compositionally biased region" description="Basic and acidic residues" evidence="17">
    <location>
        <begin position="2049"/>
        <end position="2067"/>
    </location>
</feature>
<dbReference type="Pfam" id="PF01751">
    <property type="entry name" value="Toprim"/>
    <property type="match status" value="1"/>
</dbReference>
<dbReference type="GO" id="GO:0003918">
    <property type="term" value="F:DNA topoisomerase type II (double strand cut, ATP-hydrolyzing) activity"/>
    <property type="evidence" value="ECO:0007669"/>
    <property type="project" value="UniProtKB-EC"/>
</dbReference>
<dbReference type="CDD" id="cd03365">
    <property type="entry name" value="TOPRIM_TopoIIA"/>
    <property type="match status" value="1"/>
</dbReference>
<dbReference type="PANTHER" id="PTHR10169">
    <property type="entry name" value="DNA TOPOISOMERASE/GYRASE"/>
    <property type="match status" value="1"/>
</dbReference>
<dbReference type="Pfam" id="PF13561">
    <property type="entry name" value="adh_short_C2"/>
    <property type="match status" value="1"/>
</dbReference>
<dbReference type="SUPFAM" id="SSF52047">
    <property type="entry name" value="RNI-like"/>
    <property type="match status" value="1"/>
</dbReference>
<keyword evidence="13 16" id="KW-0413">Isomerase</keyword>
<dbReference type="FunFam" id="3.30.1490.30:FF:000001">
    <property type="entry name" value="DNA topoisomerase 2"/>
    <property type="match status" value="1"/>
</dbReference>
<dbReference type="Gene3D" id="3.90.199.10">
    <property type="entry name" value="Topoisomerase II, domain 5"/>
    <property type="match status" value="1"/>
</dbReference>
<dbReference type="NCBIfam" id="TIGR01444">
    <property type="entry name" value="fkbM_fam"/>
    <property type="match status" value="1"/>
</dbReference>
<evidence type="ECO:0000256" key="14">
    <source>
        <dbReference type="ARBA" id="ARBA00031138"/>
    </source>
</evidence>
<dbReference type="GO" id="GO:0006265">
    <property type="term" value="P:DNA topological change"/>
    <property type="evidence" value="ECO:0007669"/>
    <property type="project" value="UniProtKB-UniRule"/>
</dbReference>
<dbReference type="FunFam" id="3.30.565.10:FF:000004">
    <property type="entry name" value="DNA topoisomerase 2"/>
    <property type="match status" value="1"/>
</dbReference>
<dbReference type="InterPro" id="IPR036291">
    <property type="entry name" value="NAD(P)-bd_dom_sf"/>
</dbReference>
<comment type="similarity">
    <text evidence="4">Belongs to the type II topoisomerase family.</text>
</comment>
<evidence type="ECO:0000256" key="13">
    <source>
        <dbReference type="ARBA" id="ARBA00023235"/>
    </source>
</evidence>
<dbReference type="InterPro" id="IPR020568">
    <property type="entry name" value="Ribosomal_Su5_D2-typ_SF"/>
</dbReference>
<dbReference type="InterPro" id="IPR018522">
    <property type="entry name" value="TopoIIA_CS"/>
</dbReference>
<dbReference type="InterPro" id="IPR013757">
    <property type="entry name" value="Topo_IIA_A_a_sf"/>
</dbReference>
<dbReference type="InterPro" id="IPR001241">
    <property type="entry name" value="Topo_IIA"/>
</dbReference>
<feature type="domain" description="Topo IIA-type catalytic" evidence="19">
    <location>
        <begin position="1329"/>
        <end position="1777"/>
    </location>
</feature>
<feature type="region of interest" description="Disordered" evidence="17">
    <location>
        <begin position="2049"/>
        <end position="2082"/>
    </location>
</feature>
<dbReference type="Proteomes" id="UP001211065">
    <property type="component" value="Unassembled WGS sequence"/>
</dbReference>
<keyword evidence="9" id="KW-0067">ATP-binding</keyword>
<keyword evidence="21" id="KW-1185">Reference proteome</keyword>
<dbReference type="SUPFAM" id="SSF53335">
    <property type="entry name" value="S-adenosyl-L-methionine-dependent methyltransferases"/>
    <property type="match status" value="1"/>
</dbReference>
<evidence type="ECO:0000256" key="1">
    <source>
        <dbReference type="ARBA" id="ARBA00000185"/>
    </source>
</evidence>
<dbReference type="InterPro" id="IPR002347">
    <property type="entry name" value="SDR_fam"/>
</dbReference>
<keyword evidence="8" id="KW-0547">Nucleotide-binding</keyword>
<keyword evidence="10" id="KW-0460">Magnesium</keyword>
<protein>
    <recommendedName>
        <fullName evidence="6">DNA topoisomerase 2</fullName>
        <ecNumber evidence="5">5.6.2.2</ecNumber>
    </recommendedName>
    <alternativeName>
        <fullName evidence="14">DNA topoisomerase II</fullName>
    </alternativeName>
</protein>
<name>A0AAD5XUK3_9FUNG</name>
<evidence type="ECO:0000313" key="21">
    <source>
        <dbReference type="Proteomes" id="UP001211065"/>
    </source>
</evidence>
<dbReference type="SMART" id="SM00434">
    <property type="entry name" value="TOP4c"/>
    <property type="match status" value="1"/>
</dbReference>
<dbReference type="FunFam" id="3.30.230.10:FF:000008">
    <property type="entry name" value="DNA topoisomerase 2"/>
    <property type="match status" value="1"/>
</dbReference>
<evidence type="ECO:0000259" key="18">
    <source>
        <dbReference type="PROSITE" id="PS50880"/>
    </source>
</evidence>
<dbReference type="SUPFAM" id="SSF55874">
    <property type="entry name" value="ATPase domain of HSP90 chaperone/DNA topoisomerase II/histidine kinase"/>
    <property type="match status" value="1"/>
</dbReference>
<keyword evidence="11 16" id="KW-0799">Topoisomerase</keyword>
<proteinExistence type="inferred from homology"/>
<evidence type="ECO:0000256" key="11">
    <source>
        <dbReference type="ARBA" id="ARBA00023029"/>
    </source>
</evidence>
<dbReference type="SUPFAM" id="SSF54211">
    <property type="entry name" value="Ribosomal protein S5 domain 2-like"/>
    <property type="match status" value="1"/>
</dbReference>
<dbReference type="GO" id="GO:0005524">
    <property type="term" value="F:ATP binding"/>
    <property type="evidence" value="ECO:0007669"/>
    <property type="project" value="UniProtKB-KW"/>
</dbReference>
<comment type="caution">
    <text evidence="20">The sequence shown here is derived from an EMBL/GenBank/DDBJ whole genome shotgun (WGS) entry which is preliminary data.</text>
</comment>
<dbReference type="InterPro" id="IPR013758">
    <property type="entry name" value="Topo_IIA_A/C_ab"/>
</dbReference>
<dbReference type="GO" id="GO:0003677">
    <property type="term" value="F:DNA binding"/>
    <property type="evidence" value="ECO:0007669"/>
    <property type="project" value="UniProtKB-UniRule"/>
</dbReference>
<dbReference type="Gene3D" id="3.30.1490.30">
    <property type="match status" value="1"/>
</dbReference>
<dbReference type="GO" id="GO:0046872">
    <property type="term" value="F:metal ion binding"/>
    <property type="evidence" value="ECO:0007669"/>
    <property type="project" value="UniProtKB-KW"/>
</dbReference>
<comment type="cofactor">
    <cofactor evidence="2">
        <name>Ca(2+)</name>
        <dbReference type="ChEBI" id="CHEBI:29108"/>
    </cofactor>
</comment>
<dbReference type="SMART" id="SM00433">
    <property type="entry name" value="TOP2c"/>
    <property type="match status" value="1"/>
</dbReference>
<reference evidence="20" key="1">
    <citation type="submission" date="2020-05" db="EMBL/GenBank/DDBJ databases">
        <title>Phylogenomic resolution of chytrid fungi.</title>
        <authorList>
            <person name="Stajich J.E."/>
            <person name="Amses K."/>
            <person name="Simmons R."/>
            <person name="Seto K."/>
            <person name="Myers J."/>
            <person name="Bonds A."/>
            <person name="Quandt C.A."/>
            <person name="Barry K."/>
            <person name="Liu P."/>
            <person name="Grigoriev I."/>
            <person name="Longcore J.E."/>
            <person name="James T.Y."/>
        </authorList>
    </citation>
    <scope>NUCLEOTIDE SEQUENCE</scope>
    <source>
        <strain evidence="20">JEL0476</strain>
    </source>
</reference>
<feature type="compositionally biased region" description="Acidic residues" evidence="17">
    <location>
        <begin position="1982"/>
        <end position="1992"/>
    </location>
</feature>
<dbReference type="PROSITE" id="PS00177">
    <property type="entry name" value="TOPOISOMERASE_II"/>
    <property type="match status" value="1"/>
</dbReference>
<dbReference type="PRINTS" id="PR01158">
    <property type="entry name" value="TOPISMRASEII"/>
</dbReference>
<dbReference type="InterPro" id="IPR006342">
    <property type="entry name" value="FkbM_mtfrase"/>
</dbReference>
<dbReference type="Gene3D" id="3.30.230.10">
    <property type="match status" value="1"/>
</dbReference>
<dbReference type="PROSITE" id="PS52040">
    <property type="entry name" value="TOPO_IIA"/>
    <property type="match status" value="1"/>
</dbReference>
<dbReference type="EC" id="5.6.2.2" evidence="5"/>
<dbReference type="Pfam" id="PF00204">
    <property type="entry name" value="DNA_gyraseB"/>
    <property type="match status" value="1"/>
</dbReference>
<dbReference type="Pfam" id="PF00521">
    <property type="entry name" value="DNA_topoisoIV"/>
    <property type="match status" value="1"/>
</dbReference>
<dbReference type="FunFam" id="3.90.199.10:FF:000002">
    <property type="entry name" value="DNA topoisomerase 2"/>
    <property type="match status" value="1"/>
</dbReference>
<accession>A0AAD5XUK3</accession>
<evidence type="ECO:0000256" key="7">
    <source>
        <dbReference type="ARBA" id="ARBA00022723"/>
    </source>
</evidence>
<organism evidence="20 21">
    <name type="scientific">Clydaea vesicula</name>
    <dbReference type="NCBI Taxonomy" id="447962"/>
    <lineage>
        <taxon>Eukaryota</taxon>
        <taxon>Fungi</taxon>
        <taxon>Fungi incertae sedis</taxon>
        <taxon>Chytridiomycota</taxon>
        <taxon>Chytridiomycota incertae sedis</taxon>
        <taxon>Chytridiomycetes</taxon>
        <taxon>Lobulomycetales</taxon>
        <taxon>Lobulomycetaceae</taxon>
        <taxon>Clydaea</taxon>
    </lineage>
</organism>
<evidence type="ECO:0000256" key="16">
    <source>
        <dbReference type="PROSITE-ProRule" id="PRU01384"/>
    </source>
</evidence>
<keyword evidence="7" id="KW-0479">Metal-binding</keyword>
<evidence type="ECO:0000256" key="10">
    <source>
        <dbReference type="ARBA" id="ARBA00022842"/>
    </source>
</evidence>
<evidence type="ECO:0000256" key="8">
    <source>
        <dbReference type="ARBA" id="ARBA00022741"/>
    </source>
</evidence>
<dbReference type="InterPro" id="IPR050634">
    <property type="entry name" value="DNA_Topoisomerase_II"/>
</dbReference>
<evidence type="ECO:0000256" key="12">
    <source>
        <dbReference type="ARBA" id="ARBA00023125"/>
    </source>
</evidence>
<evidence type="ECO:0000256" key="3">
    <source>
        <dbReference type="ARBA" id="ARBA00001946"/>
    </source>
</evidence>
<dbReference type="Gene3D" id="3.30.1360.40">
    <property type="match status" value="1"/>
</dbReference>
<evidence type="ECO:0000256" key="15">
    <source>
        <dbReference type="ARBA" id="ARBA00053943"/>
    </source>
</evidence>
<dbReference type="PROSITE" id="PS50880">
    <property type="entry name" value="TOPRIM"/>
    <property type="match status" value="1"/>
</dbReference>
<dbReference type="InterPro" id="IPR029063">
    <property type="entry name" value="SAM-dependent_MTases_sf"/>
</dbReference>
<dbReference type="GO" id="GO:0000819">
    <property type="term" value="P:sister chromatid segregation"/>
    <property type="evidence" value="ECO:0007669"/>
    <property type="project" value="TreeGrafter"/>
</dbReference>